<evidence type="ECO:0000313" key="2">
    <source>
        <dbReference type="EMBL" id="MBB5620927.1"/>
    </source>
</evidence>
<feature type="signal peptide" evidence="1">
    <location>
        <begin position="1"/>
        <end position="28"/>
    </location>
</feature>
<proteinExistence type="predicted"/>
<evidence type="ECO:0000256" key="1">
    <source>
        <dbReference type="SAM" id="SignalP"/>
    </source>
</evidence>
<keyword evidence="1" id="KW-0732">Signal</keyword>
<dbReference type="AlphaFoldDB" id="A0A7W8YSM5"/>
<comment type="caution">
    <text evidence="2">The sequence shown here is derived from an EMBL/GenBank/DDBJ whole genome shotgun (WGS) entry which is preliminary data.</text>
</comment>
<reference evidence="2 3" key="1">
    <citation type="submission" date="2020-08" db="EMBL/GenBank/DDBJ databases">
        <title>Genomic Encyclopedia of Type Strains, Phase IV (KMG-V): Genome sequencing to study the core and pangenomes of soil and plant-associated prokaryotes.</title>
        <authorList>
            <person name="Whitman W."/>
        </authorList>
    </citation>
    <scope>NUCLEOTIDE SEQUENCE [LARGE SCALE GENOMIC DNA]</scope>
    <source>
        <strain evidence="2 3">MP7CTX6</strain>
    </source>
</reference>
<evidence type="ECO:0008006" key="4">
    <source>
        <dbReference type="Google" id="ProtNLM"/>
    </source>
</evidence>
<dbReference type="RefSeq" id="WP_183866929.1">
    <property type="nucleotide sequence ID" value="NZ_JACHCF010000004.1"/>
</dbReference>
<protein>
    <recommendedName>
        <fullName evidence="4">Thioredoxin-like protein</fullName>
    </recommendedName>
</protein>
<gene>
    <name evidence="2" type="ORF">HDE69_001980</name>
</gene>
<dbReference type="PROSITE" id="PS51257">
    <property type="entry name" value="PROKAR_LIPOPROTEIN"/>
    <property type="match status" value="1"/>
</dbReference>
<accession>A0A7W8YSM5</accession>
<feature type="chain" id="PRO_5031133273" description="Thioredoxin-like protein" evidence="1">
    <location>
        <begin position="29"/>
        <end position="226"/>
    </location>
</feature>
<sequence>MKKIKPYQTMVCVLIACLYACSSEPADSSQIDSAFTDSAVLDTSVTQAATAAAAVSTATVYDEDDRAHQLSFDEGTMYCIMASWCPHSRDFLTIVNNKTYDPVTRSYKLVFLFDRNELPRLRKSIMENQESYGIKTEAQLQQLMDIIAERKKQGKLMFPEVLSEIPDDVSYYYFDTDFNYEMAGYPSSYTSSSGKFDLNPCLWYANRVPSQLELIKRMVNFYNAEK</sequence>
<dbReference type="Proteomes" id="UP000537718">
    <property type="component" value="Unassembled WGS sequence"/>
</dbReference>
<dbReference type="EMBL" id="JACHCF010000004">
    <property type="protein sequence ID" value="MBB5620927.1"/>
    <property type="molecule type" value="Genomic_DNA"/>
</dbReference>
<name>A0A7W8YSM5_9SPHI</name>
<evidence type="ECO:0000313" key="3">
    <source>
        <dbReference type="Proteomes" id="UP000537718"/>
    </source>
</evidence>
<organism evidence="2 3">
    <name type="scientific">Pedobacter cryoconitis</name>
    <dbReference type="NCBI Taxonomy" id="188932"/>
    <lineage>
        <taxon>Bacteria</taxon>
        <taxon>Pseudomonadati</taxon>
        <taxon>Bacteroidota</taxon>
        <taxon>Sphingobacteriia</taxon>
        <taxon>Sphingobacteriales</taxon>
        <taxon>Sphingobacteriaceae</taxon>
        <taxon>Pedobacter</taxon>
    </lineage>
</organism>